<dbReference type="VEuPathDB" id="FungiDB:ASPZODRAFT_78109"/>
<dbReference type="InterPro" id="IPR003615">
    <property type="entry name" value="HNH_nuc"/>
</dbReference>
<dbReference type="Proteomes" id="UP000184188">
    <property type="component" value="Unassembled WGS sequence"/>
</dbReference>
<dbReference type="Pfam" id="PF25324">
    <property type="entry name" value="DUF7881"/>
    <property type="match status" value="1"/>
</dbReference>
<name>A0A1L9S485_9EURO</name>
<proteinExistence type="predicted"/>
<evidence type="ECO:0000313" key="4">
    <source>
        <dbReference type="Proteomes" id="UP000184188"/>
    </source>
</evidence>
<feature type="domain" description="DUF7881" evidence="2">
    <location>
        <begin position="8"/>
        <end position="76"/>
    </location>
</feature>
<reference evidence="4" key="1">
    <citation type="journal article" date="2017" name="Genome Biol.">
        <title>Comparative genomics reveals high biological diversity and specific adaptations in the industrially and medically important fungal genus Aspergillus.</title>
        <authorList>
            <person name="de Vries R.P."/>
            <person name="Riley R."/>
            <person name="Wiebenga A."/>
            <person name="Aguilar-Osorio G."/>
            <person name="Amillis S."/>
            <person name="Uchima C.A."/>
            <person name="Anderluh G."/>
            <person name="Asadollahi M."/>
            <person name="Askin M."/>
            <person name="Barry K."/>
            <person name="Battaglia E."/>
            <person name="Bayram O."/>
            <person name="Benocci T."/>
            <person name="Braus-Stromeyer S.A."/>
            <person name="Caldana C."/>
            <person name="Canovas D."/>
            <person name="Cerqueira G.C."/>
            <person name="Chen F."/>
            <person name="Chen W."/>
            <person name="Choi C."/>
            <person name="Clum A."/>
            <person name="Dos Santos R.A."/>
            <person name="Damasio A.R."/>
            <person name="Diallinas G."/>
            <person name="Emri T."/>
            <person name="Fekete E."/>
            <person name="Flipphi M."/>
            <person name="Freyberg S."/>
            <person name="Gallo A."/>
            <person name="Gournas C."/>
            <person name="Habgood R."/>
            <person name="Hainaut M."/>
            <person name="Harispe M.L."/>
            <person name="Henrissat B."/>
            <person name="Hilden K.S."/>
            <person name="Hope R."/>
            <person name="Hossain A."/>
            <person name="Karabika E."/>
            <person name="Karaffa L."/>
            <person name="Karanyi Z."/>
            <person name="Krasevec N."/>
            <person name="Kuo A."/>
            <person name="Kusch H."/>
            <person name="LaButti K."/>
            <person name="Lagendijk E.L."/>
            <person name="Lapidus A."/>
            <person name="Levasseur A."/>
            <person name="Lindquist E."/>
            <person name="Lipzen A."/>
            <person name="Logrieco A.F."/>
            <person name="MacCabe A."/>
            <person name="Maekelae M.R."/>
            <person name="Malavazi I."/>
            <person name="Melin P."/>
            <person name="Meyer V."/>
            <person name="Mielnichuk N."/>
            <person name="Miskei M."/>
            <person name="Molnar A.P."/>
            <person name="Mule G."/>
            <person name="Ngan C.Y."/>
            <person name="Orejas M."/>
            <person name="Orosz E."/>
            <person name="Ouedraogo J.P."/>
            <person name="Overkamp K.M."/>
            <person name="Park H.-S."/>
            <person name="Perrone G."/>
            <person name="Piumi F."/>
            <person name="Punt P.J."/>
            <person name="Ram A.F."/>
            <person name="Ramon A."/>
            <person name="Rauscher S."/>
            <person name="Record E."/>
            <person name="Riano-Pachon D.M."/>
            <person name="Robert V."/>
            <person name="Roehrig J."/>
            <person name="Ruller R."/>
            <person name="Salamov A."/>
            <person name="Salih N.S."/>
            <person name="Samson R.A."/>
            <person name="Sandor E."/>
            <person name="Sanguinetti M."/>
            <person name="Schuetze T."/>
            <person name="Sepcic K."/>
            <person name="Shelest E."/>
            <person name="Sherlock G."/>
            <person name="Sophianopoulou V."/>
            <person name="Squina F.M."/>
            <person name="Sun H."/>
            <person name="Susca A."/>
            <person name="Todd R.B."/>
            <person name="Tsang A."/>
            <person name="Unkles S.E."/>
            <person name="van de Wiele N."/>
            <person name="van Rossen-Uffink D."/>
            <person name="Oliveira J.V."/>
            <person name="Vesth T.C."/>
            <person name="Visser J."/>
            <person name="Yu J.-H."/>
            <person name="Zhou M."/>
            <person name="Andersen M.R."/>
            <person name="Archer D.B."/>
            <person name="Baker S.E."/>
            <person name="Benoit I."/>
            <person name="Brakhage A.A."/>
            <person name="Braus G.H."/>
            <person name="Fischer R."/>
            <person name="Frisvad J.C."/>
            <person name="Goldman G.H."/>
            <person name="Houbraken J."/>
            <person name="Oakley B."/>
            <person name="Pocsi I."/>
            <person name="Scazzocchio C."/>
            <person name="Seiboth B."/>
            <person name="vanKuyk P.A."/>
            <person name="Wortman J."/>
            <person name="Dyer P.S."/>
            <person name="Grigoriev I.V."/>
        </authorList>
    </citation>
    <scope>NUCLEOTIDE SEQUENCE [LARGE SCALE GENOMIC DNA]</scope>
    <source>
        <strain evidence="4">CBS 506.65</strain>
    </source>
</reference>
<feature type="domain" description="HNH nuclease" evidence="1">
    <location>
        <begin position="119"/>
        <end position="193"/>
    </location>
</feature>
<sequence>MNTARSRGRNVWVEFSSAPGQIQGGLCAANSLTKAQFLDMLYVVFSAPGGFKTRLYASSSPITATHETLEHGRYILTPHISGERVCVSDERFFPRTLSLSTTLRDRAFRDQVRRRDQKCVISGESNLEVHLDRWVGFEAAHVFPLALDNIFISMGYTQLITHNDPPGVNSPQNGLLLDSKIHRLWDDYSLAVNPHNGYQVQAFMPGAWKFHGNILDTACRQPNDSLGILDALLRWHYEQAVLCNMRGAGEPSFEFDFPPGTDMMGEIRQGPRPEERMEAELFNRLYGFSNERLSGLESEAEVI</sequence>
<keyword evidence="4" id="KW-1185">Reference proteome</keyword>
<gene>
    <name evidence="3" type="ORF">ASPZODRAFT_78109</name>
</gene>
<evidence type="ECO:0000313" key="3">
    <source>
        <dbReference type="EMBL" id="OJJ41988.1"/>
    </source>
</evidence>
<evidence type="ECO:0000259" key="2">
    <source>
        <dbReference type="Pfam" id="PF25324"/>
    </source>
</evidence>
<evidence type="ECO:0000259" key="1">
    <source>
        <dbReference type="Pfam" id="PF13391"/>
    </source>
</evidence>
<dbReference type="EMBL" id="KV878446">
    <property type="protein sequence ID" value="OJJ41988.1"/>
    <property type="molecule type" value="Genomic_DNA"/>
</dbReference>
<accession>A0A1L9S485</accession>
<dbReference type="InterPro" id="IPR057203">
    <property type="entry name" value="DUF7881"/>
</dbReference>
<dbReference type="STRING" id="1073090.A0A1L9S485"/>
<protein>
    <submittedName>
        <fullName evidence="3">Uncharacterized protein</fullName>
    </submittedName>
</protein>
<dbReference type="Pfam" id="PF13391">
    <property type="entry name" value="HNH_2"/>
    <property type="match status" value="1"/>
</dbReference>
<dbReference type="GeneID" id="34616681"/>
<dbReference type="RefSeq" id="XP_022576498.1">
    <property type="nucleotide sequence ID" value="XM_022730217.1"/>
</dbReference>
<organism evidence="3 4">
    <name type="scientific">Penicilliopsis zonata CBS 506.65</name>
    <dbReference type="NCBI Taxonomy" id="1073090"/>
    <lineage>
        <taxon>Eukaryota</taxon>
        <taxon>Fungi</taxon>
        <taxon>Dikarya</taxon>
        <taxon>Ascomycota</taxon>
        <taxon>Pezizomycotina</taxon>
        <taxon>Eurotiomycetes</taxon>
        <taxon>Eurotiomycetidae</taxon>
        <taxon>Eurotiales</taxon>
        <taxon>Aspergillaceae</taxon>
        <taxon>Penicilliopsis</taxon>
    </lineage>
</organism>
<dbReference type="OrthoDB" id="2142759at2759"/>
<dbReference type="AlphaFoldDB" id="A0A1L9S485"/>